<feature type="signal peptide" evidence="1">
    <location>
        <begin position="1"/>
        <end position="19"/>
    </location>
</feature>
<evidence type="ECO:0000313" key="4">
    <source>
        <dbReference type="RefSeq" id="WP_156924278.1"/>
    </source>
</evidence>
<reference evidence="4" key="1">
    <citation type="submission" date="2025-08" db="UniProtKB">
        <authorList>
            <consortium name="RefSeq"/>
        </authorList>
    </citation>
    <scope>IDENTIFICATION</scope>
</reference>
<name>A0A8B6XAN9_9BURK</name>
<accession>A0A8B6XAN9</accession>
<evidence type="ECO:0000256" key="1">
    <source>
        <dbReference type="SAM" id="SignalP"/>
    </source>
</evidence>
<keyword evidence="3" id="KW-1185">Reference proteome</keyword>
<dbReference type="Pfam" id="PF13449">
    <property type="entry name" value="Phytase-like"/>
    <property type="match status" value="1"/>
</dbReference>
<dbReference type="OrthoDB" id="9798539at2"/>
<dbReference type="AlphaFoldDB" id="A0A8B6XAN9"/>
<sequence>MAGLIVGLLAACAPAPAPVADHGATGPHHAPADDAHPPADIAALPELRFLGEFDLPSGLVDGMPVGGLSGIDYDAARDRWVLVSDDRSKRAPARFLTARIGWTEALGLDVKIEHATVLLRPDGQPYTPNAIDPESIRMLPDGDGVLVASEGLRLRTPRRSFIDPSLVIHELDGRHRAAFELPANFTCAPLAGPRSNAVFEGTAVTPDGRSLWASLEAPLLEDDDNATPERGSWLRFTRFDLVTRKPVGQVVYPLSPLPASPWFGLDGGDLFPSIGVSEIAALDADRLIVLERSFVLGHGFMNRLFLADTRRASDTLALPSLMGAQFEPTPKQLLLDLDRLPVSHENLEGIAIGPRVKRTDGSLGGRLVVLVADDNFVGMLRNQFLAFELVEHAAER</sequence>
<keyword evidence="1" id="KW-0732">Signal</keyword>
<protein>
    <submittedName>
        <fullName evidence="4">Esterase-like activity of phytase family protein</fullName>
    </submittedName>
</protein>
<evidence type="ECO:0000313" key="3">
    <source>
        <dbReference type="Proteomes" id="UP000675920"/>
    </source>
</evidence>
<dbReference type="RefSeq" id="WP_156924278.1">
    <property type="nucleotide sequence ID" value="NZ_AXWS01000007.1"/>
</dbReference>
<organism evidence="3 4">
    <name type="scientific">Derxia gummosa DSM 723</name>
    <dbReference type="NCBI Taxonomy" id="1121388"/>
    <lineage>
        <taxon>Bacteria</taxon>
        <taxon>Pseudomonadati</taxon>
        <taxon>Pseudomonadota</taxon>
        <taxon>Betaproteobacteria</taxon>
        <taxon>Burkholderiales</taxon>
        <taxon>Alcaligenaceae</taxon>
        <taxon>Derxia</taxon>
    </lineage>
</organism>
<feature type="chain" id="PRO_5034830214" evidence="1">
    <location>
        <begin position="20"/>
        <end position="396"/>
    </location>
</feature>
<feature type="domain" description="Phytase-like" evidence="2">
    <location>
        <begin position="64"/>
        <end position="376"/>
    </location>
</feature>
<proteinExistence type="predicted"/>
<evidence type="ECO:0000259" key="2">
    <source>
        <dbReference type="Pfam" id="PF13449"/>
    </source>
</evidence>
<dbReference type="Proteomes" id="UP000675920">
    <property type="component" value="Unplaced"/>
</dbReference>
<dbReference type="InterPro" id="IPR027372">
    <property type="entry name" value="Phytase-like_dom"/>
</dbReference>